<comment type="caution">
    <text evidence="4">The sequence shown here is derived from an EMBL/GenBank/DDBJ whole genome shotgun (WGS) entry which is preliminary data.</text>
</comment>
<reference evidence="4" key="1">
    <citation type="submission" date="2021-03" db="EMBL/GenBank/DDBJ databases">
        <title>Whole genome shotgun sequence of Actinoplanes consettensis NBRC 14913.</title>
        <authorList>
            <person name="Komaki H."/>
            <person name="Tamura T."/>
        </authorList>
    </citation>
    <scope>NUCLEOTIDE SEQUENCE</scope>
    <source>
        <strain evidence="4">NBRC 14913</strain>
    </source>
</reference>
<evidence type="ECO:0000256" key="2">
    <source>
        <dbReference type="ARBA" id="ARBA00000751"/>
    </source>
</evidence>
<comment type="catalytic activity">
    <reaction evidence="2">
        <text>2,5-diamino-6-hydroxy-4-(5-phosphoribosylamino)-pyrimidine + H2O = 2,5,6-triamino-4-hydroxypyrimidine + D-ribose 5-phosphate</text>
        <dbReference type="Rhea" id="RHEA:23436"/>
        <dbReference type="ChEBI" id="CHEBI:15377"/>
        <dbReference type="ChEBI" id="CHEBI:58614"/>
        <dbReference type="ChEBI" id="CHEBI:78346"/>
        <dbReference type="ChEBI" id="CHEBI:137796"/>
    </reaction>
</comment>
<proteinExistence type="predicted"/>
<evidence type="ECO:0000313" key="5">
    <source>
        <dbReference type="Proteomes" id="UP000680865"/>
    </source>
</evidence>
<dbReference type="AlphaFoldDB" id="A0A919SHU5"/>
<dbReference type="InterPro" id="IPR037238">
    <property type="entry name" value="YbiA-like_sf"/>
</dbReference>
<dbReference type="Proteomes" id="UP000680865">
    <property type="component" value="Unassembled WGS sequence"/>
</dbReference>
<dbReference type="SUPFAM" id="SSF143990">
    <property type="entry name" value="YbiA-like"/>
    <property type="match status" value="1"/>
</dbReference>
<evidence type="ECO:0000256" key="1">
    <source>
        <dbReference type="ARBA" id="ARBA00000022"/>
    </source>
</evidence>
<dbReference type="NCBIfam" id="TIGR02464">
    <property type="entry name" value="ribofla_fusion"/>
    <property type="match status" value="1"/>
</dbReference>
<dbReference type="Pfam" id="PF08719">
    <property type="entry name" value="NADAR"/>
    <property type="match status" value="1"/>
</dbReference>
<sequence>MSEGGGIIPGMDEIPSTVADVVALTSKGRRVKYLFFWGHQPQRDGSVGAGCLSQWFPAPFTVDGVTFRTAEHYMMWRKAMLFGDEESARRIVTAGHPRQAKMLGRRVLGFADDIWDRERFAIVTRASVEKFGQRPELREFLAGTNTRVLVEASPTDRVWGIGLAATDDRAADPSRWRGLNLLGFALMQARAELALT</sequence>
<dbReference type="InterPro" id="IPR012816">
    <property type="entry name" value="NADAR"/>
</dbReference>
<evidence type="ECO:0000313" key="4">
    <source>
        <dbReference type="EMBL" id="GIM71899.1"/>
    </source>
</evidence>
<evidence type="ECO:0000259" key="3">
    <source>
        <dbReference type="Pfam" id="PF08719"/>
    </source>
</evidence>
<dbReference type="Gene3D" id="1.10.357.40">
    <property type="entry name" value="YbiA-like"/>
    <property type="match status" value="1"/>
</dbReference>
<name>A0A919SHU5_9ACTN</name>
<organism evidence="4 5">
    <name type="scientific">Winogradskya consettensis</name>
    <dbReference type="NCBI Taxonomy" id="113560"/>
    <lineage>
        <taxon>Bacteria</taxon>
        <taxon>Bacillati</taxon>
        <taxon>Actinomycetota</taxon>
        <taxon>Actinomycetes</taxon>
        <taxon>Micromonosporales</taxon>
        <taxon>Micromonosporaceae</taxon>
        <taxon>Winogradskya</taxon>
    </lineage>
</organism>
<accession>A0A919SHU5</accession>
<protein>
    <recommendedName>
        <fullName evidence="3">NADAR domain-containing protein</fullName>
    </recommendedName>
</protein>
<dbReference type="CDD" id="cd15457">
    <property type="entry name" value="NADAR"/>
    <property type="match status" value="1"/>
</dbReference>
<feature type="domain" description="NADAR" evidence="3">
    <location>
        <begin position="35"/>
        <end position="193"/>
    </location>
</feature>
<keyword evidence="5" id="KW-1185">Reference proteome</keyword>
<gene>
    <name evidence="4" type="ORF">Aco04nite_27620</name>
</gene>
<dbReference type="EMBL" id="BOQP01000011">
    <property type="protein sequence ID" value="GIM71899.1"/>
    <property type="molecule type" value="Genomic_DNA"/>
</dbReference>
<comment type="catalytic activity">
    <reaction evidence="1">
        <text>5-amino-6-(5-phospho-D-ribosylamino)uracil + H2O = 5,6-diaminouracil + D-ribose 5-phosphate</text>
        <dbReference type="Rhea" id="RHEA:55020"/>
        <dbReference type="ChEBI" id="CHEBI:15377"/>
        <dbReference type="ChEBI" id="CHEBI:46252"/>
        <dbReference type="ChEBI" id="CHEBI:58453"/>
        <dbReference type="ChEBI" id="CHEBI:78346"/>
    </reaction>
</comment>